<protein>
    <recommendedName>
        <fullName evidence="5">Quaternary amine transport ATP-binding protein</fullName>
        <ecNumber evidence="5">7.6.2.9</ecNumber>
    </recommendedName>
</protein>
<dbReference type="EC" id="7.6.2.9" evidence="5"/>
<dbReference type="Proteomes" id="UP001597371">
    <property type="component" value="Unassembled WGS sequence"/>
</dbReference>
<keyword evidence="4 5" id="KW-0067">ATP-binding</keyword>
<comment type="similarity">
    <text evidence="1 5">Belongs to the ABC transporter superfamily.</text>
</comment>
<keyword evidence="5" id="KW-0997">Cell inner membrane</keyword>
<evidence type="ECO:0000313" key="8">
    <source>
        <dbReference type="Proteomes" id="UP001597371"/>
    </source>
</evidence>
<name>A0ABW5CJ25_9HYPH</name>
<dbReference type="PANTHER" id="PTHR43869">
    <property type="entry name" value="GLYCINE BETAINE/PROLINE BETAINE TRANSPORT SYSTEM ATP-BINDING PROTEIN PROV"/>
    <property type="match status" value="1"/>
</dbReference>
<comment type="caution">
    <text evidence="7">The sequence shown here is derived from an EMBL/GenBank/DDBJ whole genome shotgun (WGS) entry which is preliminary data.</text>
</comment>
<sequence>MTDPVIRLRALTKLFDRKAEAELRRTADRHARAALLEAHRADLALRDVDLDVRRGQIQVVMGLSGSGKSTLVRHINRLIEPSSGTVEVDGQDMLALSPGALLEFRRKRISMVFQRFSLLPHRTVLDNVAYGLKAAGVARRERLDKAHVWIERVGLRGEERRFPAQLSGGMQQRVGLARALATDTDILLMDEAFSALDPLIRRDMQTLLMGLQSELGRTIVFITHDLDEALRLGSRIAILKDGQLVQEGAGQEIVLSPADDYVAAFVADVDRGRVLTVGDLAVPAREEPAQLRIESRVSLRDAARMMVENEASRADIVSPEGNRMGQAELRGIVAALTLPGRM</sequence>
<dbReference type="GO" id="GO:0005524">
    <property type="term" value="F:ATP binding"/>
    <property type="evidence" value="ECO:0007669"/>
    <property type="project" value="UniProtKB-KW"/>
</dbReference>
<keyword evidence="8" id="KW-1185">Reference proteome</keyword>
<gene>
    <name evidence="7" type="ORF">ACFSKQ_07490</name>
</gene>
<dbReference type="SUPFAM" id="SSF52540">
    <property type="entry name" value="P-loop containing nucleoside triphosphate hydrolases"/>
    <property type="match status" value="1"/>
</dbReference>
<dbReference type="SMART" id="SM00382">
    <property type="entry name" value="AAA"/>
    <property type="match status" value="1"/>
</dbReference>
<dbReference type="PROSITE" id="PS50893">
    <property type="entry name" value="ABC_TRANSPORTER_2"/>
    <property type="match status" value="1"/>
</dbReference>
<comment type="subcellular location">
    <subcellularLocation>
        <location evidence="5">Cell inner membrane</location>
        <topology evidence="5">Peripheral membrane protein</topology>
    </subcellularLocation>
</comment>
<dbReference type="InterPro" id="IPR005892">
    <property type="entry name" value="Gly-betaine_transp_ATP-bd"/>
</dbReference>
<evidence type="ECO:0000313" key="7">
    <source>
        <dbReference type="EMBL" id="MFD2237309.1"/>
    </source>
</evidence>
<evidence type="ECO:0000256" key="1">
    <source>
        <dbReference type="ARBA" id="ARBA00005417"/>
    </source>
</evidence>
<evidence type="ECO:0000259" key="6">
    <source>
        <dbReference type="PROSITE" id="PS50893"/>
    </source>
</evidence>
<dbReference type="InterPro" id="IPR003593">
    <property type="entry name" value="AAA+_ATPase"/>
</dbReference>
<dbReference type="Gene3D" id="3.40.50.300">
    <property type="entry name" value="P-loop containing nucleotide triphosphate hydrolases"/>
    <property type="match status" value="1"/>
</dbReference>
<keyword evidence="5" id="KW-1003">Cell membrane</keyword>
<dbReference type="InterPro" id="IPR003439">
    <property type="entry name" value="ABC_transporter-like_ATP-bd"/>
</dbReference>
<evidence type="ECO:0000256" key="2">
    <source>
        <dbReference type="ARBA" id="ARBA00022448"/>
    </source>
</evidence>
<dbReference type="Pfam" id="PF00005">
    <property type="entry name" value="ABC_tran"/>
    <property type="match status" value="1"/>
</dbReference>
<feature type="domain" description="ABC transporter" evidence="6">
    <location>
        <begin position="24"/>
        <end position="266"/>
    </location>
</feature>
<proteinExistence type="inferred from homology"/>
<accession>A0ABW5CJ25</accession>
<keyword evidence="5" id="KW-0472">Membrane</keyword>
<organism evidence="7 8">
    <name type="scientific">Aureimonas populi</name>
    <dbReference type="NCBI Taxonomy" id="1701758"/>
    <lineage>
        <taxon>Bacteria</taxon>
        <taxon>Pseudomonadati</taxon>
        <taxon>Pseudomonadota</taxon>
        <taxon>Alphaproteobacteria</taxon>
        <taxon>Hyphomicrobiales</taxon>
        <taxon>Aurantimonadaceae</taxon>
        <taxon>Aureimonas</taxon>
    </lineage>
</organism>
<dbReference type="RefSeq" id="WP_209736926.1">
    <property type="nucleotide sequence ID" value="NZ_CP072611.1"/>
</dbReference>
<dbReference type="InterPro" id="IPR017871">
    <property type="entry name" value="ABC_transporter-like_CS"/>
</dbReference>
<dbReference type="InterPro" id="IPR027417">
    <property type="entry name" value="P-loop_NTPase"/>
</dbReference>
<reference evidence="8" key="1">
    <citation type="journal article" date="2019" name="Int. J. Syst. Evol. Microbiol.">
        <title>The Global Catalogue of Microorganisms (GCM) 10K type strain sequencing project: providing services to taxonomists for standard genome sequencing and annotation.</title>
        <authorList>
            <consortium name="The Broad Institute Genomics Platform"/>
            <consortium name="The Broad Institute Genome Sequencing Center for Infectious Disease"/>
            <person name="Wu L."/>
            <person name="Ma J."/>
        </authorList>
    </citation>
    <scope>NUCLEOTIDE SEQUENCE [LARGE SCALE GENOMIC DNA]</scope>
    <source>
        <strain evidence="8">ZS-35-S2</strain>
    </source>
</reference>
<evidence type="ECO:0000256" key="3">
    <source>
        <dbReference type="ARBA" id="ARBA00022741"/>
    </source>
</evidence>
<dbReference type="PANTHER" id="PTHR43869:SF1">
    <property type="entry name" value="GLYCINE BETAINE_PROLINE BETAINE TRANSPORT SYSTEM ATP-BINDING PROTEIN PROV"/>
    <property type="match status" value="1"/>
</dbReference>
<evidence type="ECO:0000256" key="4">
    <source>
        <dbReference type="ARBA" id="ARBA00022840"/>
    </source>
</evidence>
<keyword evidence="3 5" id="KW-0547">Nucleotide-binding</keyword>
<evidence type="ECO:0000256" key="5">
    <source>
        <dbReference type="RuleBase" id="RU369116"/>
    </source>
</evidence>
<dbReference type="InterPro" id="IPR051921">
    <property type="entry name" value="ABC_osmolyte_uptake_ATP-bind"/>
</dbReference>
<dbReference type="NCBIfam" id="TIGR01186">
    <property type="entry name" value="proV"/>
    <property type="match status" value="1"/>
</dbReference>
<comment type="catalytic activity">
    <reaction evidence="5">
        <text>a quaternary ammonium(out) + ATP + H2O = a quaternary ammonium(in) + ADP + phosphate + H(+)</text>
        <dbReference type="Rhea" id="RHEA:11036"/>
        <dbReference type="ChEBI" id="CHEBI:15377"/>
        <dbReference type="ChEBI" id="CHEBI:15378"/>
        <dbReference type="ChEBI" id="CHEBI:30616"/>
        <dbReference type="ChEBI" id="CHEBI:35267"/>
        <dbReference type="ChEBI" id="CHEBI:43474"/>
        <dbReference type="ChEBI" id="CHEBI:456216"/>
    </reaction>
</comment>
<dbReference type="EMBL" id="JBHUIJ010000008">
    <property type="protein sequence ID" value="MFD2237309.1"/>
    <property type="molecule type" value="Genomic_DNA"/>
</dbReference>
<keyword evidence="2 5" id="KW-0813">Transport</keyword>
<comment type="subunit">
    <text evidence="5">The complex is probably composed of two ATP-binding proteins, two transmembrane proteins and a solute-binding protein.</text>
</comment>
<dbReference type="PROSITE" id="PS00211">
    <property type="entry name" value="ABC_TRANSPORTER_1"/>
    <property type="match status" value="1"/>
</dbReference>